<dbReference type="OrthoDB" id="414698at2759"/>
<reference evidence="2" key="2">
    <citation type="journal article" date="2022" name="Microb. Genom.">
        <title>A chromosome-scale genome assembly of the tomato pathogen Cladosporium fulvum reveals a compartmentalized genome architecture and the presence of a dispensable chromosome.</title>
        <authorList>
            <person name="Zaccaron A.Z."/>
            <person name="Chen L.H."/>
            <person name="Samaras A."/>
            <person name="Stergiopoulos I."/>
        </authorList>
    </citation>
    <scope>NUCLEOTIDE SEQUENCE</scope>
    <source>
        <strain evidence="2">Race5_Kim</strain>
    </source>
</reference>
<proteinExistence type="predicted"/>
<protein>
    <recommendedName>
        <fullName evidence="4">DUF924-domain-containing protein</fullName>
    </recommendedName>
</protein>
<dbReference type="InterPro" id="IPR011990">
    <property type="entry name" value="TPR-like_helical_dom_sf"/>
</dbReference>
<dbReference type="Pfam" id="PF06041">
    <property type="entry name" value="DUF924"/>
    <property type="match status" value="1"/>
</dbReference>
<dbReference type="InterPro" id="IPR010323">
    <property type="entry name" value="DUF924"/>
</dbReference>
<keyword evidence="3" id="KW-1185">Reference proteome</keyword>
<sequence length="302" mass="34445">MLFRSLLPRTLPLYLSSFKSYSTMASAVPPQSFHLDRSIWNDTLYSHIRSFWFAGLPPGQQHGNEITVKRWWGAGRSEEEAEQIDVECREAYSTALESIGPDRITLPPWKGYAEDLAHANEIAAPFISEVKTAQSQDAKKGADTALSLVLLLDQMPRNIYRDPAGLRLVYNHYDRISWSLLRSLYTLSPNPMHHSSLRAATAYKYWFGLPLMHAEDLESHKMGAELLDTLQKECEEDGDPALLGDMKASFKASADHREVIERFGRYPHRNEALGRESTEEESEWLKTGETFGVKQKQRKDEL</sequence>
<evidence type="ECO:0000256" key="1">
    <source>
        <dbReference type="SAM" id="MobiDB-lite"/>
    </source>
</evidence>
<feature type="region of interest" description="Disordered" evidence="1">
    <location>
        <begin position="270"/>
        <end position="302"/>
    </location>
</feature>
<organism evidence="2 3">
    <name type="scientific">Passalora fulva</name>
    <name type="common">Tomato leaf mold</name>
    <name type="synonym">Cladosporium fulvum</name>
    <dbReference type="NCBI Taxonomy" id="5499"/>
    <lineage>
        <taxon>Eukaryota</taxon>
        <taxon>Fungi</taxon>
        <taxon>Dikarya</taxon>
        <taxon>Ascomycota</taxon>
        <taxon>Pezizomycotina</taxon>
        <taxon>Dothideomycetes</taxon>
        <taxon>Dothideomycetidae</taxon>
        <taxon>Mycosphaerellales</taxon>
        <taxon>Mycosphaerellaceae</taxon>
        <taxon>Fulvia</taxon>
    </lineage>
</organism>
<evidence type="ECO:0000313" key="2">
    <source>
        <dbReference type="EMBL" id="UJO21157.1"/>
    </source>
</evidence>
<reference evidence="2" key="1">
    <citation type="submission" date="2021-12" db="EMBL/GenBank/DDBJ databases">
        <authorList>
            <person name="Zaccaron A."/>
            <person name="Stergiopoulos I."/>
        </authorList>
    </citation>
    <scope>NUCLEOTIDE SEQUENCE</scope>
    <source>
        <strain evidence="2">Race5_Kim</strain>
    </source>
</reference>
<accession>A0A9Q8PEW6</accession>
<evidence type="ECO:0000313" key="3">
    <source>
        <dbReference type="Proteomes" id="UP000756132"/>
    </source>
</evidence>
<dbReference type="RefSeq" id="XP_047765523.1">
    <property type="nucleotide sequence ID" value="XM_047910573.1"/>
</dbReference>
<gene>
    <name evidence="2" type="ORF">CLAFUR5_11425</name>
</gene>
<dbReference type="AlphaFoldDB" id="A0A9Q8PEW6"/>
<dbReference type="Gene3D" id="1.25.40.10">
    <property type="entry name" value="Tetratricopeptide repeat domain"/>
    <property type="match status" value="1"/>
</dbReference>
<dbReference type="GeneID" id="71991303"/>
<dbReference type="EMBL" id="CP090170">
    <property type="protein sequence ID" value="UJO21157.1"/>
    <property type="molecule type" value="Genomic_DNA"/>
</dbReference>
<evidence type="ECO:0008006" key="4">
    <source>
        <dbReference type="Google" id="ProtNLM"/>
    </source>
</evidence>
<dbReference type="SUPFAM" id="SSF48452">
    <property type="entry name" value="TPR-like"/>
    <property type="match status" value="1"/>
</dbReference>
<name>A0A9Q8PEW6_PASFU</name>
<dbReference type="Gene3D" id="1.20.58.320">
    <property type="entry name" value="TPR-like"/>
    <property type="match status" value="1"/>
</dbReference>
<dbReference type="Proteomes" id="UP000756132">
    <property type="component" value="Chromosome 8"/>
</dbReference>
<dbReference type="KEGG" id="ffu:CLAFUR5_11425"/>